<reference evidence="5 6" key="1">
    <citation type="submission" date="2014-05" db="EMBL/GenBank/DDBJ databases">
        <title>Cellulosimicrobium funkei U11 genome.</title>
        <authorList>
            <person name="Hu C."/>
            <person name="Gong Y."/>
            <person name="Wan W."/>
            <person name="Jiang M."/>
        </authorList>
    </citation>
    <scope>NUCLEOTIDE SEQUENCE [LARGE SCALE GENOMIC DNA]</scope>
    <source>
        <strain evidence="5 6">U11</strain>
    </source>
</reference>
<dbReference type="SUPFAM" id="SSF53383">
    <property type="entry name" value="PLP-dependent transferases"/>
    <property type="match status" value="1"/>
</dbReference>
<dbReference type="AlphaFoldDB" id="A0A0H2KUL6"/>
<dbReference type="InterPro" id="IPR015422">
    <property type="entry name" value="PyrdxlP-dep_Trfase_small"/>
</dbReference>
<dbReference type="PANTHER" id="PTHR30244:SF34">
    <property type="entry name" value="DTDP-4-AMINO-4,6-DIDEOXYGALACTOSE TRANSAMINASE"/>
    <property type="match status" value="1"/>
</dbReference>
<keyword evidence="5" id="KW-0808">Transferase</keyword>
<dbReference type="STRING" id="264251.FB00_06800"/>
<sequence length="384" mass="40848">MSAATIPLAVPSITEHEIERVTEAVRSGFVSSVGPFVTEFEHRFADAVGAEHAVACASGTAALHLAFAALDVPRDAEVAVADFTFVGSANPVAYVGGRPLLVDSERVTWNIDEDLLLEDLEGRLRSGRPLPAAIEVVHILGQPARIDRLVEFCAEHGVALVEDAAESLGARWSDGPLAGRHTGTVGTVGAFSFNGNKIVTTGGGGMLVTDDARLAARARHLSTQAKVPAVGYLHDEVGFNYRLTNIASALGVAQLERLDQLVGRRQEVAARYDGALAGSGLTTPPRIPGLDATYWLYSVLVPADGGETLRDELLAHLEKAGIGARPLWRPLHVQPPWSGAERLGGEVAVDLFERGLSLPCSFELTESEQDRVIETTIEFLAARS</sequence>
<evidence type="ECO:0000256" key="2">
    <source>
        <dbReference type="PIRSR" id="PIRSR000390-1"/>
    </source>
</evidence>
<feature type="modified residue" description="N6-(pyridoxal phosphate)lysine" evidence="3">
    <location>
        <position position="197"/>
    </location>
</feature>
<dbReference type="PANTHER" id="PTHR30244">
    <property type="entry name" value="TRANSAMINASE"/>
    <property type="match status" value="1"/>
</dbReference>
<evidence type="ECO:0000256" key="3">
    <source>
        <dbReference type="PIRSR" id="PIRSR000390-2"/>
    </source>
</evidence>
<dbReference type="PIRSF" id="PIRSF000390">
    <property type="entry name" value="PLP_StrS"/>
    <property type="match status" value="1"/>
</dbReference>
<dbReference type="Gene3D" id="3.90.1150.10">
    <property type="entry name" value="Aspartate Aminotransferase, domain 1"/>
    <property type="match status" value="1"/>
</dbReference>
<dbReference type="Proteomes" id="UP000035265">
    <property type="component" value="Unassembled WGS sequence"/>
</dbReference>
<dbReference type="Gene3D" id="3.40.640.10">
    <property type="entry name" value="Type I PLP-dependent aspartate aminotransferase-like (Major domain)"/>
    <property type="match status" value="1"/>
</dbReference>
<protein>
    <submittedName>
        <fullName evidence="5">DegT/DnrJ/EryC1/StrS aminotransferase</fullName>
    </submittedName>
</protein>
<dbReference type="GO" id="GO:0000271">
    <property type="term" value="P:polysaccharide biosynthetic process"/>
    <property type="evidence" value="ECO:0007669"/>
    <property type="project" value="TreeGrafter"/>
</dbReference>
<accession>A0A0H2KUL6</accession>
<dbReference type="GO" id="GO:0008483">
    <property type="term" value="F:transaminase activity"/>
    <property type="evidence" value="ECO:0007669"/>
    <property type="project" value="UniProtKB-KW"/>
</dbReference>
<dbReference type="InterPro" id="IPR000653">
    <property type="entry name" value="DegT/StrS_aminotransferase"/>
</dbReference>
<proteinExistence type="inferred from homology"/>
<dbReference type="PATRIC" id="fig|264251.5.peg.1385"/>
<keyword evidence="6" id="KW-1185">Reference proteome</keyword>
<evidence type="ECO:0000256" key="1">
    <source>
        <dbReference type="ARBA" id="ARBA00001933"/>
    </source>
</evidence>
<dbReference type="GO" id="GO:0030170">
    <property type="term" value="F:pyridoxal phosphate binding"/>
    <property type="evidence" value="ECO:0007669"/>
    <property type="project" value="TreeGrafter"/>
</dbReference>
<evidence type="ECO:0000313" key="6">
    <source>
        <dbReference type="Proteomes" id="UP000035265"/>
    </source>
</evidence>
<dbReference type="InterPro" id="IPR015421">
    <property type="entry name" value="PyrdxlP-dep_Trfase_major"/>
</dbReference>
<name>A0A0H2KUL6_9MICO</name>
<comment type="similarity">
    <text evidence="4">Belongs to the DegT/DnrJ/EryC1 family.</text>
</comment>
<evidence type="ECO:0000256" key="4">
    <source>
        <dbReference type="RuleBase" id="RU004508"/>
    </source>
</evidence>
<keyword evidence="3 4" id="KW-0663">Pyridoxal phosphate</keyword>
<keyword evidence="5" id="KW-0032">Aminotransferase</keyword>
<evidence type="ECO:0000313" key="5">
    <source>
        <dbReference type="EMBL" id="KLN35474.1"/>
    </source>
</evidence>
<dbReference type="InterPro" id="IPR015424">
    <property type="entry name" value="PyrdxlP-dep_Trfase"/>
</dbReference>
<comment type="cofactor">
    <cofactor evidence="1">
        <name>pyridoxal 5'-phosphate</name>
        <dbReference type="ChEBI" id="CHEBI:597326"/>
    </cofactor>
</comment>
<comment type="caution">
    <text evidence="5">The sequence shown here is derived from an EMBL/GenBank/DDBJ whole genome shotgun (WGS) entry which is preliminary data.</text>
</comment>
<dbReference type="RefSeq" id="WP_047232105.1">
    <property type="nucleotide sequence ID" value="NZ_JNBQ01000004.1"/>
</dbReference>
<dbReference type="CDD" id="cd00616">
    <property type="entry name" value="AHBA_syn"/>
    <property type="match status" value="1"/>
</dbReference>
<gene>
    <name evidence="5" type="ORF">FB00_06800</name>
</gene>
<dbReference type="Pfam" id="PF01041">
    <property type="entry name" value="DegT_DnrJ_EryC1"/>
    <property type="match status" value="1"/>
</dbReference>
<feature type="active site" description="Proton acceptor" evidence="2">
    <location>
        <position position="197"/>
    </location>
</feature>
<dbReference type="EMBL" id="JNBQ01000004">
    <property type="protein sequence ID" value="KLN35474.1"/>
    <property type="molecule type" value="Genomic_DNA"/>
</dbReference>
<organism evidence="5 6">
    <name type="scientific">Cellulosimicrobium funkei</name>
    <dbReference type="NCBI Taxonomy" id="264251"/>
    <lineage>
        <taxon>Bacteria</taxon>
        <taxon>Bacillati</taxon>
        <taxon>Actinomycetota</taxon>
        <taxon>Actinomycetes</taxon>
        <taxon>Micrococcales</taxon>
        <taxon>Promicromonosporaceae</taxon>
        <taxon>Cellulosimicrobium</taxon>
    </lineage>
</organism>